<organism evidence="1 2">
    <name type="scientific">Aspergillus parasiticus</name>
    <dbReference type="NCBI Taxonomy" id="5067"/>
    <lineage>
        <taxon>Eukaryota</taxon>
        <taxon>Fungi</taxon>
        <taxon>Dikarya</taxon>
        <taxon>Ascomycota</taxon>
        <taxon>Pezizomycotina</taxon>
        <taxon>Eurotiomycetes</taxon>
        <taxon>Eurotiomycetidae</taxon>
        <taxon>Eurotiales</taxon>
        <taxon>Aspergillaceae</taxon>
        <taxon>Aspergillus</taxon>
        <taxon>Aspergillus subgen. Circumdati</taxon>
    </lineage>
</organism>
<evidence type="ECO:0000313" key="1">
    <source>
        <dbReference type="EMBL" id="KAB8202031.1"/>
    </source>
</evidence>
<reference evidence="1 2" key="1">
    <citation type="submission" date="2019-04" db="EMBL/GenBank/DDBJ databases">
        <title>Fungal friends and foes A comparative genomics study of 23 Aspergillus species from section Flavi.</title>
        <authorList>
            <consortium name="DOE Joint Genome Institute"/>
            <person name="Kjaerbolling I."/>
            <person name="Vesth T.C."/>
            <person name="Frisvad J.C."/>
            <person name="Nybo J.L."/>
            <person name="Theobald S."/>
            <person name="Kildgaard S."/>
            <person name="Petersen T.I."/>
            <person name="Kuo A."/>
            <person name="Sato A."/>
            <person name="Lyhne E.K."/>
            <person name="Kogle M.E."/>
            <person name="Wiebenga A."/>
            <person name="Kun R.S."/>
            <person name="Lubbers R.J."/>
            <person name="Makela M.R."/>
            <person name="Barry K."/>
            <person name="Chovatia M."/>
            <person name="Clum A."/>
            <person name="Daum C."/>
            <person name="Haridas S."/>
            <person name="He G."/>
            <person name="LaButti K."/>
            <person name="Lipzen A."/>
            <person name="Mondo S."/>
            <person name="Pangilinan J."/>
            <person name="Riley R."/>
            <person name="Salamov A."/>
            <person name="Simmons B.A."/>
            <person name="Magnuson J.K."/>
            <person name="Henrissat B."/>
            <person name="Mortensen U.H."/>
            <person name="Larsen T.O."/>
            <person name="De vries R.P."/>
            <person name="Grigoriev I.V."/>
            <person name="Machida M."/>
            <person name="Baker S.E."/>
            <person name="Andersen M.R."/>
        </authorList>
    </citation>
    <scope>NUCLEOTIDE SEQUENCE [LARGE SCALE GENOMIC DNA]</scope>
    <source>
        <strain evidence="1 2">CBS 117618</strain>
    </source>
</reference>
<dbReference type="Proteomes" id="UP000326532">
    <property type="component" value="Unassembled WGS sequence"/>
</dbReference>
<evidence type="ECO:0000313" key="2">
    <source>
        <dbReference type="Proteomes" id="UP000326532"/>
    </source>
</evidence>
<proteinExistence type="predicted"/>
<dbReference type="EMBL" id="ML735010">
    <property type="protein sequence ID" value="KAB8202031.1"/>
    <property type="molecule type" value="Genomic_DNA"/>
</dbReference>
<dbReference type="AlphaFoldDB" id="A0A5N6DA83"/>
<protein>
    <submittedName>
        <fullName evidence="1">Uncharacterized protein</fullName>
    </submittedName>
</protein>
<accession>A0A5N6DA83</accession>
<dbReference type="VEuPathDB" id="FungiDB:BDV34DRAFT_201649"/>
<keyword evidence="2" id="KW-1185">Reference proteome</keyword>
<sequence length="64" mass="7285">MSLAGANFPCFVKFTQLLPFVYSSIKPRLWHDCMPDTQKDYLILRSWNSRRKTAGTQGPHGAIS</sequence>
<name>A0A5N6DA83_ASPPA</name>
<gene>
    <name evidence="1" type="ORF">BDV34DRAFT_201649</name>
</gene>